<comment type="caution">
    <text evidence="2">The sequence shown here is derived from an EMBL/GenBank/DDBJ whole genome shotgun (WGS) entry which is preliminary data.</text>
</comment>
<feature type="region of interest" description="Disordered" evidence="1">
    <location>
        <begin position="1"/>
        <end position="36"/>
    </location>
</feature>
<protein>
    <submittedName>
        <fullName evidence="2">Uncharacterized protein</fullName>
    </submittedName>
</protein>
<evidence type="ECO:0000313" key="3">
    <source>
        <dbReference type="Proteomes" id="UP000325313"/>
    </source>
</evidence>
<reference evidence="2 3" key="1">
    <citation type="submission" date="2019-05" db="EMBL/GenBank/DDBJ databases">
        <title>Emergence of the Ug99 lineage of the wheat stem rust pathogen through somatic hybridization.</title>
        <authorList>
            <person name="Li F."/>
            <person name="Upadhyaya N.M."/>
            <person name="Sperschneider J."/>
            <person name="Matny O."/>
            <person name="Nguyen-Phuc H."/>
            <person name="Mago R."/>
            <person name="Raley C."/>
            <person name="Miller M.E."/>
            <person name="Silverstein K.A.T."/>
            <person name="Henningsen E."/>
            <person name="Hirsch C.D."/>
            <person name="Visser B."/>
            <person name="Pretorius Z.A."/>
            <person name="Steffenson B.J."/>
            <person name="Schwessinger B."/>
            <person name="Dodds P.N."/>
            <person name="Figueroa M."/>
        </authorList>
    </citation>
    <scope>NUCLEOTIDE SEQUENCE [LARGE SCALE GENOMIC DNA]</scope>
    <source>
        <strain evidence="2 3">Ug99</strain>
    </source>
</reference>
<dbReference type="EMBL" id="VDEP01000006">
    <property type="protein sequence ID" value="KAA1137626.1"/>
    <property type="molecule type" value="Genomic_DNA"/>
</dbReference>
<evidence type="ECO:0000313" key="2">
    <source>
        <dbReference type="EMBL" id="KAA1137626.1"/>
    </source>
</evidence>
<sequence length="274" mass="29782">MSFHTVGHAPAPFRLSKKASREAPSSKVSTDRRSMQDCQNRFSVDPTGELFSFPSAIEKRDNSIVVVENIVAGSTNIHLITPAPLGILSQRRVNLTHVRKARYYRQVGPTYAALTHPARVVRAWLAQPTSISPGKQVDGAGNLPFAGEVLRHLSLASKPGFPPSNTLCACYQNRKEQALPSVCCPPSANVSMNLGPPYTPPHGAADNLAVTLPTPGNVLCGTINKGCNTLPFVLRLLLTRLQAVDYQNTIAIDWATPHKAHLSPGSFWRRRHGD</sequence>
<evidence type="ECO:0000256" key="1">
    <source>
        <dbReference type="SAM" id="MobiDB-lite"/>
    </source>
</evidence>
<accession>A0A5B0SHG4</accession>
<dbReference type="Proteomes" id="UP000325313">
    <property type="component" value="Unassembled WGS sequence"/>
</dbReference>
<dbReference type="AlphaFoldDB" id="A0A5B0SHG4"/>
<gene>
    <name evidence="2" type="ORF">PGTUg99_014590</name>
</gene>
<organism evidence="2 3">
    <name type="scientific">Puccinia graminis f. sp. tritici</name>
    <dbReference type="NCBI Taxonomy" id="56615"/>
    <lineage>
        <taxon>Eukaryota</taxon>
        <taxon>Fungi</taxon>
        <taxon>Dikarya</taxon>
        <taxon>Basidiomycota</taxon>
        <taxon>Pucciniomycotina</taxon>
        <taxon>Pucciniomycetes</taxon>
        <taxon>Pucciniales</taxon>
        <taxon>Pucciniaceae</taxon>
        <taxon>Puccinia</taxon>
    </lineage>
</organism>
<name>A0A5B0SHG4_PUCGR</name>
<proteinExistence type="predicted"/>